<dbReference type="AlphaFoldDB" id="A0A8H6RX52"/>
<dbReference type="OrthoDB" id="3257061at2759"/>
<dbReference type="EMBL" id="JACAZE010000045">
    <property type="protein sequence ID" value="KAF7288210.1"/>
    <property type="molecule type" value="Genomic_DNA"/>
</dbReference>
<sequence>MWIGDVPFQLSILNLPERILIGIYFPAAFIVKLYPKKGHTGGWDKEAINSGLRGNVSSYNLNTDAIADMVAGNLMPRPLGLLAAVIAVTFVGARNIPLHILPDIFEVRRQRVHDALVWLKTHNPLYANINIDAGRLLALPDGGVPEEIYLNARYNPDASIIEREHAGYVPLDEDPDPNSVPLYGNEPDEAEERLPPTSGGKAAPLDDPHVDSDDILLDVYEPDVIPLQAHGVVDVDASDVTDADLFMHAAANFQDTAKRDYAVRKGSSFVNEYPRERAPGERFDGGPGDANHLLGAFPVLFPYGRGGFEVDRKEKVTYEAHSKWALEYEDRRFRLDHHFMFMIFGVRIKRKVGRSASMQTTRSSYIANQTAFLRLTPADFRKASEEEAQKIPISNPVIRALRRQLTADITFYITLYIAKRQIQAANASALLAKGLAIKKRLDQRQQAIKDVNKRLLQQCTNILSRQHEFSAPEVVQYVMGWGDRLISHTYAPIYWDQITDVLRKTFPHLWKRQTIARPDIDSTMIPSAQPAEEETPCRLEANENGEFVLRDQLKEYQDRGTALSAMNFYDYFTLTYHGTELEEKPDSERRGRPQSERVPYLPSASRAGCRVIRHERAEINLHFIGKWFPRADDPNTEYYSAQMLLLFRPWRVLPDLHHGHPNFAAAFSAFTPTADSRILRTIENIQYFYECSDRASERRDADPASQVPAAVATEPAAATSQMNLASGPTPTEDDILLARANRYPAREFIFGKNAIQIAIHDGIFSESYSSSAQLEPYASRATHAQTELYLQWGAQVVAFTRTAGYAMRNDINLRPADLGAVVPDDDVISARASTDPGGVFKFKPVPSLSESKFDHRLLSRFWRCLVSPSAPAAGRECAVSRGGACGNRRHWSPT</sequence>
<feature type="domain" description="DUF6570" evidence="2">
    <location>
        <begin position="1"/>
        <end position="136"/>
    </location>
</feature>
<dbReference type="GO" id="GO:0004386">
    <property type="term" value="F:helicase activity"/>
    <property type="evidence" value="ECO:0007669"/>
    <property type="project" value="UniProtKB-KW"/>
</dbReference>
<feature type="region of interest" description="Disordered" evidence="1">
    <location>
        <begin position="169"/>
        <end position="208"/>
    </location>
</feature>
<reference evidence="3" key="1">
    <citation type="submission" date="2020-05" db="EMBL/GenBank/DDBJ databases">
        <title>Mycena genomes resolve the evolution of fungal bioluminescence.</title>
        <authorList>
            <person name="Tsai I.J."/>
        </authorList>
    </citation>
    <scope>NUCLEOTIDE SEQUENCE</scope>
    <source>
        <strain evidence="3">110903Hualien_Pintung</strain>
    </source>
</reference>
<keyword evidence="3" id="KW-0067">ATP-binding</keyword>
<organism evidence="3 4">
    <name type="scientific">Mycena chlorophos</name>
    <name type="common">Agaric fungus</name>
    <name type="synonym">Agaricus chlorophos</name>
    <dbReference type="NCBI Taxonomy" id="658473"/>
    <lineage>
        <taxon>Eukaryota</taxon>
        <taxon>Fungi</taxon>
        <taxon>Dikarya</taxon>
        <taxon>Basidiomycota</taxon>
        <taxon>Agaricomycotina</taxon>
        <taxon>Agaricomycetes</taxon>
        <taxon>Agaricomycetidae</taxon>
        <taxon>Agaricales</taxon>
        <taxon>Marasmiineae</taxon>
        <taxon>Mycenaceae</taxon>
        <taxon>Mycena</taxon>
    </lineage>
</organism>
<evidence type="ECO:0000256" key="1">
    <source>
        <dbReference type="SAM" id="MobiDB-lite"/>
    </source>
</evidence>
<gene>
    <name evidence="3" type="ORF">HMN09_01416900</name>
</gene>
<keyword evidence="3" id="KW-0378">Hydrolase</keyword>
<comment type="caution">
    <text evidence="3">The sequence shown here is derived from an EMBL/GenBank/DDBJ whole genome shotgun (WGS) entry which is preliminary data.</text>
</comment>
<proteinExistence type="predicted"/>
<evidence type="ECO:0000313" key="4">
    <source>
        <dbReference type="Proteomes" id="UP000613580"/>
    </source>
</evidence>
<accession>A0A8H6RX52</accession>
<keyword evidence="3" id="KW-0547">Nucleotide-binding</keyword>
<dbReference type="Pfam" id="PF20209">
    <property type="entry name" value="DUF6570"/>
    <property type="match status" value="1"/>
</dbReference>
<keyword evidence="3" id="KW-0347">Helicase</keyword>
<dbReference type="InterPro" id="IPR046700">
    <property type="entry name" value="DUF6570"/>
</dbReference>
<keyword evidence="4" id="KW-1185">Reference proteome</keyword>
<evidence type="ECO:0000259" key="2">
    <source>
        <dbReference type="Pfam" id="PF20209"/>
    </source>
</evidence>
<name>A0A8H6RX52_MYCCL</name>
<evidence type="ECO:0000313" key="3">
    <source>
        <dbReference type="EMBL" id="KAF7288210.1"/>
    </source>
</evidence>
<dbReference type="Proteomes" id="UP000613580">
    <property type="component" value="Unassembled WGS sequence"/>
</dbReference>
<protein>
    <submittedName>
        <fullName evidence="3">ATP-dependent DNA helicase</fullName>
    </submittedName>
</protein>